<keyword evidence="1" id="KW-0472">Membrane</keyword>
<sequence length="369" mass="40597">MAPTASSTTVKISETNILITDSEDSLFVELEGKANESLLGVRLSVYNATSPLPVGGDASLSTLLEGTLDEQGRQVITKINNKNLNWKAISVFESVLIILAYNDKQESLIYSSKGDIDPGIAEKYNTSYNLILDTKRLEMESLSLSRCSQTVDTSGFVLTHATKGKPNNCTLSSSHNLEMKLTRKGCTIVSLPPDYNLTIANKIISEVNSKSHCGFSRLMLKDLQGSPACLDNEKTALYVTFQVLYELPKQLALVLSGYQSFILDEGSPPNVLNLAEDVWVISNCTENCLPAVKPPDSGDDDRIRVTVAVVVSCIGVFLIVLVFVIIYMKNKRRGILQFRMTRLDDDEDDLIGDMDDFVGNQGPTFRNFS</sequence>
<keyword evidence="1" id="KW-0812">Transmembrane</keyword>
<organism evidence="2 3">
    <name type="scientific">Lymnaea stagnalis</name>
    <name type="common">Great pond snail</name>
    <name type="synonym">Helix stagnalis</name>
    <dbReference type="NCBI Taxonomy" id="6523"/>
    <lineage>
        <taxon>Eukaryota</taxon>
        <taxon>Metazoa</taxon>
        <taxon>Spiralia</taxon>
        <taxon>Lophotrochozoa</taxon>
        <taxon>Mollusca</taxon>
        <taxon>Gastropoda</taxon>
        <taxon>Heterobranchia</taxon>
        <taxon>Euthyneura</taxon>
        <taxon>Panpulmonata</taxon>
        <taxon>Hygrophila</taxon>
        <taxon>Lymnaeoidea</taxon>
        <taxon>Lymnaeidae</taxon>
        <taxon>Lymnaea</taxon>
    </lineage>
</organism>
<dbReference type="EMBL" id="CAXITT010000020">
    <property type="protein sequence ID" value="CAL1527620.1"/>
    <property type="molecule type" value="Genomic_DNA"/>
</dbReference>
<keyword evidence="3" id="KW-1185">Reference proteome</keyword>
<comment type="caution">
    <text evidence="2">The sequence shown here is derived from an EMBL/GenBank/DDBJ whole genome shotgun (WGS) entry which is preliminary data.</text>
</comment>
<dbReference type="AlphaFoldDB" id="A0AAV2H374"/>
<evidence type="ECO:0000256" key="1">
    <source>
        <dbReference type="SAM" id="Phobius"/>
    </source>
</evidence>
<dbReference type="PANTHER" id="PTHR37397">
    <property type="entry name" value="SI:CH211-183D21.1"/>
    <property type="match status" value="1"/>
</dbReference>
<evidence type="ECO:0000313" key="3">
    <source>
        <dbReference type="Proteomes" id="UP001497497"/>
    </source>
</evidence>
<feature type="transmembrane region" description="Helical" evidence="1">
    <location>
        <begin position="305"/>
        <end position="328"/>
    </location>
</feature>
<gene>
    <name evidence="2" type="ORF">GSLYS_00001790001</name>
</gene>
<protein>
    <submittedName>
        <fullName evidence="2">Uncharacterized protein</fullName>
    </submittedName>
</protein>
<reference evidence="2 3" key="1">
    <citation type="submission" date="2024-04" db="EMBL/GenBank/DDBJ databases">
        <authorList>
            <consortium name="Genoscope - CEA"/>
            <person name="William W."/>
        </authorList>
    </citation>
    <scope>NUCLEOTIDE SEQUENCE [LARGE SCALE GENOMIC DNA]</scope>
</reference>
<evidence type="ECO:0000313" key="2">
    <source>
        <dbReference type="EMBL" id="CAL1527620.1"/>
    </source>
</evidence>
<dbReference type="PANTHER" id="PTHR37397:SF1">
    <property type="entry name" value="LTD DOMAIN-CONTAINING PROTEIN"/>
    <property type="match status" value="1"/>
</dbReference>
<dbReference type="Proteomes" id="UP001497497">
    <property type="component" value="Unassembled WGS sequence"/>
</dbReference>
<keyword evidence="1" id="KW-1133">Transmembrane helix</keyword>
<proteinExistence type="predicted"/>
<accession>A0AAV2H374</accession>
<name>A0AAV2H374_LYMST</name>